<evidence type="ECO:0000313" key="3">
    <source>
        <dbReference type="Proteomes" id="UP000694660"/>
    </source>
</evidence>
<dbReference type="SUPFAM" id="SSF53474">
    <property type="entry name" value="alpha/beta-Hydrolases"/>
    <property type="match status" value="1"/>
</dbReference>
<feature type="chain" id="PRO_5037037401" evidence="1">
    <location>
        <begin position="20"/>
        <end position="349"/>
    </location>
</feature>
<keyword evidence="1" id="KW-0732">Signal</keyword>
<comment type="caution">
    <text evidence="2">The sequence shown here is derived from an EMBL/GenBank/DDBJ whole genome shotgun (WGS) entry which is preliminary data.</text>
</comment>
<dbReference type="Proteomes" id="UP000694660">
    <property type="component" value="Unassembled WGS sequence"/>
</dbReference>
<dbReference type="PANTHER" id="PTHR42972:SF8">
    <property type="entry name" value="POLYHYDROXYBUTYRATE DEPOLYMERASE"/>
    <property type="match status" value="1"/>
</dbReference>
<proteinExistence type="predicted"/>
<organism evidence="2 3">
    <name type="scientific">Denitromonas iodatirespirans</name>
    <dbReference type="NCBI Taxonomy" id="2795389"/>
    <lineage>
        <taxon>Bacteria</taxon>
        <taxon>Pseudomonadati</taxon>
        <taxon>Pseudomonadota</taxon>
        <taxon>Betaproteobacteria</taxon>
        <taxon>Rhodocyclales</taxon>
        <taxon>Zoogloeaceae</taxon>
        <taxon>Denitromonas</taxon>
    </lineage>
</organism>
<evidence type="ECO:0000313" key="2">
    <source>
        <dbReference type="EMBL" id="MBT0962117.1"/>
    </source>
</evidence>
<keyword evidence="3" id="KW-1185">Reference proteome</keyword>
<dbReference type="InterPro" id="IPR029058">
    <property type="entry name" value="AB_hydrolase_fold"/>
</dbReference>
<dbReference type="RefSeq" id="WP_214361995.1">
    <property type="nucleotide sequence ID" value="NZ_JAEKFT010000014.1"/>
</dbReference>
<protein>
    <submittedName>
        <fullName evidence="2">Poly(3-hydroxybutyrate) depolymerase</fullName>
    </submittedName>
</protein>
<dbReference type="Gene3D" id="3.40.50.1820">
    <property type="entry name" value="alpha/beta hydrolase"/>
    <property type="match status" value="2"/>
</dbReference>
<dbReference type="PANTHER" id="PTHR42972">
    <property type="entry name" value="TOL-PAL SYSTEM PROTEIN TOLB"/>
    <property type="match status" value="1"/>
</dbReference>
<sequence>MRFHALPLFAVVLSVAAHAAPPLPALGVQAGHVTVSGVSSGGFMAVQFHVAHSTLVDGAGVLAGGPYECAEGSVWQAQSNCMAPDAGHPVPSTAVSLARIDEDAAAGRIDPPAGLVGDRVWLLAGGQDRTVDRSVVDALDAFYRHWLAADQLAYVTVPDAGHAMLSLDDPQANACASTEPPYINRCEGVDAAGQLLAHLLGPLQPKAPRAAGQLLAFDQHPFAEAADSAGLGATAYVYIPTGCRAGGCRVHVAFHGCRQSADQIGERFVTGAGYNRWAEANRLVVLYPQTTPRYGWARSGLWPRWVFNPRACWDWWGYESVDYATRKGPQILAVKAMLDRLAAPASGRP</sequence>
<evidence type="ECO:0000256" key="1">
    <source>
        <dbReference type="SAM" id="SignalP"/>
    </source>
</evidence>
<gene>
    <name evidence="2" type="ORF">I8J34_13130</name>
</gene>
<dbReference type="EMBL" id="JAEKFT010000014">
    <property type="protein sequence ID" value="MBT0962117.1"/>
    <property type="molecule type" value="Genomic_DNA"/>
</dbReference>
<accession>A0A944DD28</accession>
<reference evidence="3" key="1">
    <citation type="journal article" date="2022" name="ISME J.">
        <title>Genetic and phylogenetic analysis of dissimilatory iodate-reducing bacteria identifies potential niches across the world's oceans.</title>
        <authorList>
            <person name="Reyes-Umana V."/>
            <person name="Henning Z."/>
            <person name="Lee K."/>
            <person name="Barnum T.P."/>
            <person name="Coates J.D."/>
        </authorList>
    </citation>
    <scope>NUCLEOTIDE SEQUENCE [LARGE SCALE GENOMIC DNA]</scope>
    <source>
        <strain evidence="3">IR12</strain>
    </source>
</reference>
<feature type="signal peptide" evidence="1">
    <location>
        <begin position="1"/>
        <end position="19"/>
    </location>
</feature>
<name>A0A944DD28_DENI1</name>
<dbReference type="AlphaFoldDB" id="A0A944DD28"/>